<dbReference type="EMBL" id="UINC01187987">
    <property type="protein sequence ID" value="SVE00991.1"/>
    <property type="molecule type" value="Genomic_DNA"/>
</dbReference>
<evidence type="ECO:0000256" key="4">
    <source>
        <dbReference type="ARBA" id="ARBA00022755"/>
    </source>
</evidence>
<keyword evidence="2" id="KW-0436">Ligase</keyword>
<keyword evidence="4" id="KW-0658">Purine biosynthesis</keyword>
<dbReference type="Pfam" id="PF02700">
    <property type="entry name" value="PurS"/>
    <property type="match status" value="1"/>
</dbReference>
<evidence type="ECO:0000313" key="6">
    <source>
        <dbReference type="EMBL" id="SVE00991.1"/>
    </source>
</evidence>
<sequence length="84" mass="9290">MPNFSATVSVTLKTTVNDPEGLTIASALHSLEFEDVQTVRVGKIFTITLQSSTKKSAEQQIDEMCKRLLANPVIETYSFKVVKN</sequence>
<keyword evidence="1" id="KW-0963">Cytoplasm</keyword>
<dbReference type="HAMAP" id="MF_01926">
    <property type="entry name" value="PurS"/>
    <property type="match status" value="1"/>
</dbReference>
<dbReference type="GO" id="GO:0005524">
    <property type="term" value="F:ATP binding"/>
    <property type="evidence" value="ECO:0007669"/>
    <property type="project" value="UniProtKB-KW"/>
</dbReference>
<evidence type="ECO:0000256" key="2">
    <source>
        <dbReference type="ARBA" id="ARBA00022598"/>
    </source>
</evidence>
<proteinExistence type="inferred from homology"/>
<dbReference type="AlphaFoldDB" id="A0A382ZZX9"/>
<reference evidence="6" key="1">
    <citation type="submission" date="2018-05" db="EMBL/GenBank/DDBJ databases">
        <authorList>
            <person name="Lanie J.A."/>
            <person name="Ng W.-L."/>
            <person name="Kazmierczak K.M."/>
            <person name="Andrzejewski T.M."/>
            <person name="Davidsen T.M."/>
            <person name="Wayne K.J."/>
            <person name="Tettelin H."/>
            <person name="Glass J.I."/>
            <person name="Rusch D."/>
            <person name="Podicherti R."/>
            <person name="Tsui H.-C.T."/>
            <person name="Winkler M.E."/>
        </authorList>
    </citation>
    <scope>NUCLEOTIDE SEQUENCE</scope>
</reference>
<dbReference type="NCBIfam" id="TIGR00302">
    <property type="entry name" value="phosphoribosylformylglycinamidine synthase subunit PurS"/>
    <property type="match status" value="1"/>
</dbReference>
<protein>
    <recommendedName>
        <fullName evidence="7">Phosphoribosylformylglycinamidine synthase, purS protein</fullName>
    </recommendedName>
</protein>
<dbReference type="NCBIfam" id="NF004630">
    <property type="entry name" value="PRK05974.1"/>
    <property type="match status" value="1"/>
</dbReference>
<gene>
    <name evidence="6" type="ORF">METZ01_LOCUS453845</name>
</gene>
<evidence type="ECO:0008006" key="7">
    <source>
        <dbReference type="Google" id="ProtNLM"/>
    </source>
</evidence>
<organism evidence="6">
    <name type="scientific">marine metagenome</name>
    <dbReference type="NCBI Taxonomy" id="408172"/>
    <lineage>
        <taxon>unclassified sequences</taxon>
        <taxon>metagenomes</taxon>
        <taxon>ecological metagenomes</taxon>
    </lineage>
</organism>
<dbReference type="GO" id="GO:0006164">
    <property type="term" value="P:purine nucleotide biosynthetic process"/>
    <property type="evidence" value="ECO:0007669"/>
    <property type="project" value="UniProtKB-KW"/>
</dbReference>
<dbReference type="InterPro" id="IPR036604">
    <property type="entry name" value="PurS-like_sf"/>
</dbReference>
<evidence type="ECO:0000256" key="3">
    <source>
        <dbReference type="ARBA" id="ARBA00022741"/>
    </source>
</evidence>
<dbReference type="InterPro" id="IPR003850">
    <property type="entry name" value="PurS"/>
</dbReference>
<dbReference type="Gene3D" id="3.30.1280.10">
    <property type="entry name" value="Phosphoribosylformylglycinamidine synthase subunit PurS"/>
    <property type="match status" value="1"/>
</dbReference>
<dbReference type="SUPFAM" id="SSF82697">
    <property type="entry name" value="PurS-like"/>
    <property type="match status" value="1"/>
</dbReference>
<name>A0A382ZZX9_9ZZZZ</name>
<evidence type="ECO:0000256" key="5">
    <source>
        <dbReference type="ARBA" id="ARBA00022840"/>
    </source>
</evidence>
<keyword evidence="3" id="KW-0547">Nucleotide-binding</keyword>
<evidence type="ECO:0000256" key="1">
    <source>
        <dbReference type="ARBA" id="ARBA00022490"/>
    </source>
</evidence>
<dbReference type="GO" id="GO:0016874">
    <property type="term" value="F:ligase activity"/>
    <property type="evidence" value="ECO:0007669"/>
    <property type="project" value="UniProtKB-KW"/>
</dbReference>
<accession>A0A382ZZX9</accession>
<dbReference type="PANTHER" id="PTHR34696:SF1">
    <property type="entry name" value="PHOSPHORIBOSYLFORMYLGLYCINAMIDINE SYNTHASE SUBUNIT PURS"/>
    <property type="match status" value="1"/>
</dbReference>
<dbReference type="PANTHER" id="PTHR34696">
    <property type="entry name" value="PHOSPHORIBOSYLFORMYLGLYCINAMIDINE SYNTHASE SUBUNIT PURS"/>
    <property type="match status" value="1"/>
</dbReference>
<keyword evidence="5" id="KW-0067">ATP-binding</keyword>